<dbReference type="GO" id="GO:0005737">
    <property type="term" value="C:cytoplasm"/>
    <property type="evidence" value="ECO:0007669"/>
    <property type="project" value="TreeGrafter"/>
</dbReference>
<dbReference type="AlphaFoldDB" id="A0A498SBY1"/>
<dbReference type="PROSITE" id="PS01031">
    <property type="entry name" value="SHSP"/>
    <property type="match status" value="1"/>
</dbReference>
<name>A0A498SBY1_ACAVI</name>
<dbReference type="CDD" id="cd06526">
    <property type="entry name" value="metazoan_ACD"/>
    <property type="match status" value="1"/>
</dbReference>
<dbReference type="InterPro" id="IPR008978">
    <property type="entry name" value="HSP20-like_chaperone"/>
</dbReference>
<dbReference type="SUPFAM" id="SSF101447">
    <property type="entry name" value="Formin homology 2 domain (FH2 domain)"/>
    <property type="match status" value="1"/>
</dbReference>
<feature type="compositionally biased region" description="Polar residues" evidence="3">
    <location>
        <begin position="288"/>
        <end position="312"/>
    </location>
</feature>
<feature type="region of interest" description="Disordered" evidence="3">
    <location>
        <begin position="1"/>
        <end position="117"/>
    </location>
</feature>
<comment type="similarity">
    <text evidence="1 2">Belongs to the small heat shock protein (HSP20) family.</text>
</comment>
<evidence type="ECO:0000313" key="6">
    <source>
        <dbReference type="Proteomes" id="UP000276991"/>
    </source>
</evidence>
<keyword evidence="6" id="KW-1185">Reference proteome</keyword>
<dbReference type="SUPFAM" id="SSF49764">
    <property type="entry name" value="HSP20-like chaperones"/>
    <property type="match status" value="1"/>
</dbReference>
<dbReference type="Pfam" id="PF00011">
    <property type="entry name" value="HSP20"/>
    <property type="match status" value="1"/>
</dbReference>
<dbReference type="Gene3D" id="2.60.40.790">
    <property type="match status" value="1"/>
</dbReference>
<dbReference type="Proteomes" id="UP000276991">
    <property type="component" value="Unassembled WGS sequence"/>
</dbReference>
<reference evidence="5 6" key="1">
    <citation type="submission" date="2018-08" db="EMBL/GenBank/DDBJ databases">
        <authorList>
            <person name="Laetsch R D."/>
            <person name="Stevens L."/>
            <person name="Kumar S."/>
            <person name="Blaxter L. M."/>
        </authorList>
    </citation>
    <scope>NUCLEOTIDE SEQUENCE [LARGE SCALE GENOMIC DNA]</scope>
</reference>
<feature type="compositionally biased region" description="Pro residues" evidence="3">
    <location>
        <begin position="32"/>
        <end position="46"/>
    </location>
</feature>
<feature type="compositionally biased region" description="Polar residues" evidence="3">
    <location>
        <begin position="1"/>
        <end position="10"/>
    </location>
</feature>
<evidence type="ECO:0000256" key="2">
    <source>
        <dbReference type="RuleBase" id="RU003616"/>
    </source>
</evidence>
<dbReference type="OrthoDB" id="1431247at2759"/>
<feature type="compositionally biased region" description="Polar residues" evidence="3">
    <location>
        <begin position="57"/>
        <end position="73"/>
    </location>
</feature>
<dbReference type="EMBL" id="UPTC01000398">
    <property type="protein sequence ID" value="VBB28406.1"/>
    <property type="molecule type" value="Genomic_DNA"/>
</dbReference>
<feature type="compositionally biased region" description="Low complexity" evidence="3">
    <location>
        <begin position="47"/>
        <end position="56"/>
    </location>
</feature>
<feature type="compositionally biased region" description="Polar residues" evidence="3">
    <location>
        <begin position="106"/>
        <end position="117"/>
    </location>
</feature>
<feature type="domain" description="SHSP" evidence="4">
    <location>
        <begin position="162"/>
        <end position="273"/>
    </location>
</feature>
<dbReference type="GO" id="GO:0036498">
    <property type="term" value="P:IRE1-mediated unfolded protein response"/>
    <property type="evidence" value="ECO:0007669"/>
    <property type="project" value="TreeGrafter"/>
</dbReference>
<dbReference type="STRING" id="6277.A0A498SBY1"/>
<evidence type="ECO:0000259" key="4">
    <source>
        <dbReference type="PROSITE" id="PS01031"/>
    </source>
</evidence>
<sequence>MVWQTFTRSKNTNSANNLTSSASLPPASSFPSSPPPPPPPPPPLPPTSLSTSTSAPNVSATINRTQHKSSSNERAPPPRPPPRFHRPTPKSSSSSSSSSSSRSFSHNTDNTDSNTSGYGSLHNDLPFSMTPAGRFFTHFFDEAMQYFNYPMHDIVWSDEPPTTNSCHGNSINEKIIDNDEKFNIEINLSDFLAGELLVIYDEEGRELLVEGHQKERNDRHGSVERNFKRKFDIPTDVHEGSLAAYLTPSGLLTIRAFKKANKQPTRRIPIQEVLDVPETDKNAAKAPTSETTEQNTTSKTNITPSVPQKPNNASELKSLAFEKMSKGAEKFPKIQKPKKGKMEQLNLDEIQKPADESAMKREYLNIFC</sequence>
<dbReference type="GO" id="GO:0009408">
    <property type="term" value="P:response to heat"/>
    <property type="evidence" value="ECO:0007669"/>
    <property type="project" value="TreeGrafter"/>
</dbReference>
<dbReference type="PRINTS" id="PR00299">
    <property type="entry name" value="ACRYSTALLIN"/>
</dbReference>
<dbReference type="PANTHER" id="PTHR45640:SF32">
    <property type="entry name" value="STRESS-INDUCED PROTEIN 1"/>
    <property type="match status" value="1"/>
</dbReference>
<feature type="region of interest" description="Disordered" evidence="3">
    <location>
        <begin position="277"/>
        <end position="312"/>
    </location>
</feature>
<evidence type="ECO:0000256" key="1">
    <source>
        <dbReference type="PROSITE-ProRule" id="PRU00285"/>
    </source>
</evidence>
<dbReference type="GO" id="GO:0042026">
    <property type="term" value="P:protein refolding"/>
    <property type="evidence" value="ECO:0007669"/>
    <property type="project" value="TreeGrafter"/>
</dbReference>
<feature type="compositionally biased region" description="Low complexity" evidence="3">
    <location>
        <begin position="89"/>
        <end position="105"/>
    </location>
</feature>
<evidence type="ECO:0000313" key="5">
    <source>
        <dbReference type="EMBL" id="VBB28406.1"/>
    </source>
</evidence>
<dbReference type="GO" id="GO:0051082">
    <property type="term" value="F:unfolded protein binding"/>
    <property type="evidence" value="ECO:0007669"/>
    <property type="project" value="TreeGrafter"/>
</dbReference>
<proteinExistence type="inferred from homology"/>
<dbReference type="InterPro" id="IPR002068">
    <property type="entry name" value="A-crystallin/Hsp20_dom"/>
</dbReference>
<dbReference type="PANTHER" id="PTHR45640">
    <property type="entry name" value="HEAT SHOCK PROTEIN HSP-12.2-RELATED"/>
    <property type="match status" value="1"/>
</dbReference>
<gene>
    <name evidence="5" type="ORF">NAV_LOCUS3236</name>
</gene>
<organism evidence="5 6">
    <name type="scientific">Acanthocheilonema viteae</name>
    <name type="common">Filarial nematode worm</name>
    <name type="synonym">Dipetalonema viteae</name>
    <dbReference type="NCBI Taxonomy" id="6277"/>
    <lineage>
        <taxon>Eukaryota</taxon>
        <taxon>Metazoa</taxon>
        <taxon>Ecdysozoa</taxon>
        <taxon>Nematoda</taxon>
        <taxon>Chromadorea</taxon>
        <taxon>Rhabditida</taxon>
        <taxon>Spirurina</taxon>
        <taxon>Spiruromorpha</taxon>
        <taxon>Filarioidea</taxon>
        <taxon>Onchocercidae</taxon>
        <taxon>Acanthocheilonema</taxon>
    </lineage>
</organism>
<evidence type="ECO:0000256" key="3">
    <source>
        <dbReference type="SAM" id="MobiDB-lite"/>
    </source>
</evidence>
<dbReference type="InterPro" id="IPR001436">
    <property type="entry name" value="Alpha-crystallin/sHSP_animal"/>
</dbReference>
<accession>A0A498SBY1</accession>
<protein>
    <recommendedName>
        <fullName evidence="4">SHSP domain-containing protein</fullName>
    </recommendedName>
</protein>
<feature type="compositionally biased region" description="Low complexity" evidence="3">
    <location>
        <begin position="11"/>
        <end position="31"/>
    </location>
</feature>
<dbReference type="GO" id="GO:0005634">
    <property type="term" value="C:nucleus"/>
    <property type="evidence" value="ECO:0007669"/>
    <property type="project" value="TreeGrafter"/>
</dbReference>